<dbReference type="OrthoDB" id="5240221at2759"/>
<feature type="compositionally biased region" description="Basic residues" evidence="1">
    <location>
        <begin position="798"/>
        <end position="808"/>
    </location>
</feature>
<dbReference type="Proteomes" id="UP000285146">
    <property type="component" value="Unassembled WGS sequence"/>
</dbReference>
<accession>A0A423XES4</accession>
<organism evidence="2 3">
    <name type="scientific">Cytospora leucostoma</name>
    <dbReference type="NCBI Taxonomy" id="1230097"/>
    <lineage>
        <taxon>Eukaryota</taxon>
        <taxon>Fungi</taxon>
        <taxon>Dikarya</taxon>
        <taxon>Ascomycota</taxon>
        <taxon>Pezizomycotina</taxon>
        <taxon>Sordariomycetes</taxon>
        <taxon>Sordariomycetidae</taxon>
        <taxon>Diaporthales</taxon>
        <taxon>Cytosporaceae</taxon>
        <taxon>Cytospora</taxon>
    </lineage>
</organism>
<evidence type="ECO:0000313" key="3">
    <source>
        <dbReference type="Proteomes" id="UP000285146"/>
    </source>
</evidence>
<feature type="region of interest" description="Disordered" evidence="1">
    <location>
        <begin position="595"/>
        <end position="626"/>
    </location>
</feature>
<dbReference type="InParanoid" id="A0A423XES4"/>
<gene>
    <name evidence="2" type="ORF">VPNG_03169</name>
</gene>
<feature type="compositionally biased region" description="Polar residues" evidence="1">
    <location>
        <begin position="613"/>
        <end position="622"/>
    </location>
</feature>
<feature type="compositionally biased region" description="Low complexity" evidence="1">
    <location>
        <begin position="710"/>
        <end position="724"/>
    </location>
</feature>
<feature type="compositionally biased region" description="Acidic residues" evidence="1">
    <location>
        <begin position="775"/>
        <end position="786"/>
    </location>
</feature>
<sequence>MCRFEYKRFGACGDSTIEVHEICGQALWKAGRKGELQICIPTLLERSLEWSGPDDYEPPKAVVFTGYEGFCDACEEEYMIPHRIPERSYSDHKLDYSKPCNEFNPHSPAPHLLVRAVAATTIPHLLGIEDQFETATLEEGPYVCFPKRVQKGSWAELRQSMPFVTKGILIESLFLTMNEAELRQRMPLETKGTLMENLSLTINKALVRLGLTQGITNPDRDQISDAVRLGRNPRLLYNARFKPRGMPLGTFNCLVNSIRTEDVVMRAKRREIRRSAPRHCPDFSGSSTLSSLSNTPDLPDSSALPPPPPPSLARASLAHEPQLQNKTESEKTPDTIKRCNQVPQLQNSPEVETTPDSIRRCNQAKAVRLAQEAIALLHANSDTASNPRQETSRASAPMLRTQGLISYMSREEEPHYNLYDPRRLSSVGAQPERPISAKRLKNDEVTYSTKQGRRPAIVPHVQDDDKPDDLPIPRPRDTARMLEDVGSDRTQAFQSYSHGQFAQEAQHPPPGPEQHVWERSHRAFITQQQINRAMMNRREIHFRDDLQCRGNQQSHGTQQFATYQAPQETEQYDHRRTLELFASQQLVNPMMLQHHSCQHPQGIRRSYGRQPPQGIQQASGSRTIPPHNLQWQTAQKLYDASQATQQALRVPASSNAPRYLSQTSDQSLRPVITTSRSQQQQVHASPQYPQTPSRSQQPAHSRAVDMQQVARGLSRPPRPASLSSQGPRLLADRRPPLAELSSQPSQGAQRHRVRGLREIPLPLARQQVAISLSDFSDDGDEDEDVQDSTPEAWEKSRASRKRGAHQIS</sequence>
<keyword evidence="3" id="KW-1185">Reference proteome</keyword>
<feature type="compositionally biased region" description="Low complexity" evidence="1">
    <location>
        <begin position="282"/>
        <end position="303"/>
    </location>
</feature>
<comment type="caution">
    <text evidence="2">The sequence shown here is derived from an EMBL/GenBank/DDBJ whole genome shotgun (WGS) entry which is preliminary data.</text>
</comment>
<feature type="region of interest" description="Disordered" evidence="1">
    <location>
        <begin position="648"/>
        <end position="808"/>
    </location>
</feature>
<name>A0A423XES4_9PEZI</name>
<protein>
    <submittedName>
        <fullName evidence="2">Uncharacterized protein</fullName>
    </submittedName>
</protein>
<feature type="compositionally biased region" description="Polar residues" evidence="1">
    <location>
        <begin position="648"/>
        <end position="699"/>
    </location>
</feature>
<feature type="compositionally biased region" description="Basic and acidic residues" evidence="1">
    <location>
        <begin position="327"/>
        <end position="337"/>
    </location>
</feature>
<feature type="region of interest" description="Disordered" evidence="1">
    <location>
        <begin position="270"/>
        <end position="357"/>
    </location>
</feature>
<feature type="compositionally biased region" description="Polar residues" evidence="1">
    <location>
        <begin position="341"/>
        <end position="356"/>
    </location>
</feature>
<dbReference type="AlphaFoldDB" id="A0A423XES4"/>
<reference evidence="2 3" key="1">
    <citation type="submission" date="2015-09" db="EMBL/GenBank/DDBJ databases">
        <title>Host preference determinants of Valsa canker pathogens revealed by comparative genomics.</title>
        <authorList>
            <person name="Yin Z."/>
            <person name="Huang L."/>
        </authorList>
    </citation>
    <scope>NUCLEOTIDE SEQUENCE [LARGE SCALE GENOMIC DNA]</scope>
    <source>
        <strain evidence="2 3">SXYLt</strain>
    </source>
</reference>
<proteinExistence type="predicted"/>
<evidence type="ECO:0000256" key="1">
    <source>
        <dbReference type="SAM" id="MobiDB-lite"/>
    </source>
</evidence>
<dbReference type="EMBL" id="LKEB01000013">
    <property type="protein sequence ID" value="ROW14585.1"/>
    <property type="molecule type" value="Genomic_DNA"/>
</dbReference>
<evidence type="ECO:0000313" key="2">
    <source>
        <dbReference type="EMBL" id="ROW14585.1"/>
    </source>
</evidence>
<feature type="region of interest" description="Disordered" evidence="1">
    <location>
        <begin position="422"/>
        <end position="476"/>
    </location>
</feature>
<feature type="compositionally biased region" description="Basic and acidic residues" evidence="1">
    <location>
        <begin position="461"/>
        <end position="476"/>
    </location>
</feature>